<reference evidence="1 2" key="2">
    <citation type="submission" date="2018-11" db="EMBL/GenBank/DDBJ databases">
        <authorList>
            <consortium name="Pathogen Informatics"/>
        </authorList>
    </citation>
    <scope>NUCLEOTIDE SEQUENCE [LARGE SCALE GENOMIC DNA]</scope>
</reference>
<protein>
    <submittedName>
        <fullName evidence="3">Fibronectin type-III domain-containing protein</fullName>
    </submittedName>
</protein>
<dbReference type="OrthoDB" id="114660at2759"/>
<reference evidence="3" key="1">
    <citation type="submission" date="2017-02" db="UniProtKB">
        <authorList>
            <consortium name="WormBaseParasite"/>
        </authorList>
    </citation>
    <scope>IDENTIFICATION</scope>
</reference>
<gene>
    <name evidence="1" type="ORF">HNAJ_LOCUS4871</name>
</gene>
<evidence type="ECO:0000313" key="3">
    <source>
        <dbReference type="WBParaSite" id="HNAJ_0000487301-mRNA-1"/>
    </source>
</evidence>
<sequence length="140" mass="15882">MSGSRGAQCSEVSQVVKKWSKLDHANYVLLVLLSPLGNSSIADKDTQCRARLTWIPPVMENMEAPTYRVFYFHDGALSMTITSNVQLEIPINESDTMIRAVVRTVTKSENWTGEYKVDPKECKFNSKRSNDCIFRVILSF</sequence>
<accession>A0A0R3TCT4</accession>
<keyword evidence="2" id="KW-1185">Reference proteome</keyword>
<dbReference type="EMBL" id="UZAE01003765">
    <property type="protein sequence ID" value="VDO00731.1"/>
    <property type="molecule type" value="Genomic_DNA"/>
</dbReference>
<proteinExistence type="predicted"/>
<evidence type="ECO:0000313" key="2">
    <source>
        <dbReference type="Proteomes" id="UP000278807"/>
    </source>
</evidence>
<organism evidence="3">
    <name type="scientific">Rodentolepis nana</name>
    <name type="common">Dwarf tapeworm</name>
    <name type="synonym">Hymenolepis nana</name>
    <dbReference type="NCBI Taxonomy" id="102285"/>
    <lineage>
        <taxon>Eukaryota</taxon>
        <taxon>Metazoa</taxon>
        <taxon>Spiralia</taxon>
        <taxon>Lophotrochozoa</taxon>
        <taxon>Platyhelminthes</taxon>
        <taxon>Cestoda</taxon>
        <taxon>Eucestoda</taxon>
        <taxon>Cyclophyllidea</taxon>
        <taxon>Hymenolepididae</taxon>
        <taxon>Rodentolepis</taxon>
    </lineage>
</organism>
<dbReference type="WBParaSite" id="HNAJ_0000487301-mRNA-1">
    <property type="protein sequence ID" value="HNAJ_0000487301-mRNA-1"/>
    <property type="gene ID" value="HNAJ_0000487301"/>
</dbReference>
<dbReference type="Proteomes" id="UP000278807">
    <property type="component" value="Unassembled WGS sequence"/>
</dbReference>
<evidence type="ECO:0000313" key="1">
    <source>
        <dbReference type="EMBL" id="VDO00731.1"/>
    </source>
</evidence>
<name>A0A0R3TCT4_RODNA</name>
<dbReference type="AlphaFoldDB" id="A0A0R3TCT4"/>